<keyword evidence="3" id="KW-0479">Metal-binding</keyword>
<keyword evidence="4 8" id="KW-0378">Hydrolase</keyword>
<evidence type="ECO:0000313" key="9">
    <source>
        <dbReference type="Proteomes" id="UP000503018"/>
    </source>
</evidence>
<dbReference type="CDD" id="cd18870">
    <property type="entry name" value="NUDIX_AcylCoAdiphos_Nudt19"/>
    <property type="match status" value="1"/>
</dbReference>
<dbReference type="KEGG" id="slan:GV829_00300"/>
<evidence type="ECO:0000256" key="3">
    <source>
        <dbReference type="ARBA" id="ARBA00022723"/>
    </source>
</evidence>
<dbReference type="PROSITE" id="PS51462">
    <property type="entry name" value="NUDIX"/>
    <property type="match status" value="1"/>
</dbReference>
<proteinExistence type="predicted"/>
<protein>
    <submittedName>
        <fullName evidence="8">NUDIX hydrolase</fullName>
    </submittedName>
</protein>
<dbReference type="InterPro" id="IPR000086">
    <property type="entry name" value="NUDIX_hydrolase_dom"/>
</dbReference>
<reference evidence="8 9" key="1">
    <citation type="submission" date="2020-01" db="EMBL/GenBank/DDBJ databases">
        <title>Sphingomonas sp. strain CSW-10.</title>
        <authorList>
            <person name="Chen W.-M."/>
        </authorList>
    </citation>
    <scope>NUCLEOTIDE SEQUENCE [LARGE SCALE GENOMIC DNA]</scope>
    <source>
        <strain evidence="8 9">CSW-10</strain>
    </source>
</reference>
<dbReference type="RefSeq" id="WP_169943296.1">
    <property type="nucleotide sequence ID" value="NZ_CP053015.1"/>
</dbReference>
<sequence>MNDAWKSPEAKTVVPAVPAATVLLLRERDGAMEVMMVKRGAGAFFGSALVFPGGKVDAADAHPGWDNFVEGAQGLERDHIALRIAGWREVFEETGALPASCATSSDLAEDDIPFIERIRLSGGKLPLGEMVPFARWITPKVSPKRFDTWFFLCALDSDEPLICDGWETVSAEWLTPARALELGEKGERNVIFPTRCQLERIGQSSSIAEAVAAAKQQPIVTIEPKRIERDGAYFVVIPDNAGYPVTETAADRA</sequence>
<organism evidence="8 9">
    <name type="scientific">Sphingomonas lacunae</name>
    <dbReference type="NCBI Taxonomy" id="2698828"/>
    <lineage>
        <taxon>Bacteria</taxon>
        <taxon>Pseudomonadati</taxon>
        <taxon>Pseudomonadota</taxon>
        <taxon>Alphaproteobacteria</taxon>
        <taxon>Sphingomonadales</taxon>
        <taxon>Sphingomonadaceae</taxon>
        <taxon>Sphingomonas</taxon>
    </lineage>
</organism>
<dbReference type="GO" id="GO:0046872">
    <property type="term" value="F:metal ion binding"/>
    <property type="evidence" value="ECO:0007669"/>
    <property type="project" value="UniProtKB-KW"/>
</dbReference>
<dbReference type="InterPro" id="IPR039121">
    <property type="entry name" value="NUDT19"/>
</dbReference>
<dbReference type="SUPFAM" id="SSF55811">
    <property type="entry name" value="Nudix"/>
    <property type="match status" value="1"/>
</dbReference>
<evidence type="ECO:0000256" key="5">
    <source>
        <dbReference type="ARBA" id="ARBA00022842"/>
    </source>
</evidence>
<dbReference type="GO" id="GO:0016818">
    <property type="term" value="F:hydrolase activity, acting on acid anhydrides, in phosphorus-containing anhydrides"/>
    <property type="evidence" value="ECO:0007669"/>
    <property type="project" value="InterPro"/>
</dbReference>
<dbReference type="EMBL" id="CP053015">
    <property type="protein sequence ID" value="QJQ31084.1"/>
    <property type="molecule type" value="Genomic_DNA"/>
</dbReference>
<comment type="cofactor">
    <cofactor evidence="2">
        <name>Mg(2+)</name>
        <dbReference type="ChEBI" id="CHEBI:18420"/>
    </cofactor>
</comment>
<dbReference type="Gene3D" id="3.90.79.10">
    <property type="entry name" value="Nucleoside Triphosphate Pyrophosphohydrolase"/>
    <property type="match status" value="1"/>
</dbReference>
<evidence type="ECO:0000256" key="6">
    <source>
        <dbReference type="ARBA" id="ARBA00023211"/>
    </source>
</evidence>
<dbReference type="AlphaFoldDB" id="A0A6M4APV9"/>
<evidence type="ECO:0000256" key="2">
    <source>
        <dbReference type="ARBA" id="ARBA00001946"/>
    </source>
</evidence>
<comment type="cofactor">
    <cofactor evidence="1">
        <name>Mn(2+)</name>
        <dbReference type="ChEBI" id="CHEBI:29035"/>
    </cofactor>
</comment>
<evidence type="ECO:0000256" key="4">
    <source>
        <dbReference type="ARBA" id="ARBA00022801"/>
    </source>
</evidence>
<evidence type="ECO:0000256" key="1">
    <source>
        <dbReference type="ARBA" id="ARBA00001936"/>
    </source>
</evidence>
<evidence type="ECO:0000313" key="8">
    <source>
        <dbReference type="EMBL" id="QJQ31084.1"/>
    </source>
</evidence>
<keyword evidence="9" id="KW-1185">Reference proteome</keyword>
<dbReference type="PANTHER" id="PTHR12318">
    <property type="entry name" value="TESTOSTERONE-REGULATED PROTEIN RP2"/>
    <property type="match status" value="1"/>
</dbReference>
<keyword evidence="6" id="KW-0464">Manganese</keyword>
<dbReference type="Proteomes" id="UP000503018">
    <property type="component" value="Chromosome"/>
</dbReference>
<dbReference type="PANTHER" id="PTHR12318:SF0">
    <property type="entry name" value="ACYL-COENZYME A DIPHOSPHATASE NUDT19"/>
    <property type="match status" value="1"/>
</dbReference>
<name>A0A6M4APV9_9SPHN</name>
<gene>
    <name evidence="8" type="ORF">GV829_00300</name>
</gene>
<keyword evidence="5" id="KW-0460">Magnesium</keyword>
<dbReference type="InterPro" id="IPR015797">
    <property type="entry name" value="NUDIX_hydrolase-like_dom_sf"/>
</dbReference>
<accession>A0A6M4APV9</accession>
<feature type="domain" description="Nudix hydrolase" evidence="7">
    <location>
        <begin position="15"/>
        <end position="196"/>
    </location>
</feature>
<evidence type="ECO:0000259" key="7">
    <source>
        <dbReference type="PROSITE" id="PS51462"/>
    </source>
</evidence>